<evidence type="ECO:0000313" key="2">
    <source>
        <dbReference type="Proteomes" id="UP000838756"/>
    </source>
</evidence>
<dbReference type="EMBL" id="CAKXAJ010023450">
    <property type="protein sequence ID" value="CAH2227828.1"/>
    <property type="molecule type" value="Genomic_DNA"/>
</dbReference>
<protein>
    <submittedName>
        <fullName evidence="1">Jg27426 protein</fullName>
    </submittedName>
</protein>
<dbReference type="Proteomes" id="UP000838756">
    <property type="component" value="Unassembled WGS sequence"/>
</dbReference>
<feature type="non-terminal residue" evidence="1">
    <location>
        <position position="1"/>
    </location>
</feature>
<sequence>VSLGLDIPEWAKPLLPKLGEAARLAYRLYFRYEEMKKLGGGGFNLLYILCWIKSLTCTVGSLKEFLIQSRIKKTQTEAYTKGGLIAQ</sequence>
<reference evidence="1" key="1">
    <citation type="submission" date="2022-03" db="EMBL/GenBank/DDBJ databases">
        <authorList>
            <person name="Lindestad O."/>
        </authorList>
    </citation>
    <scope>NUCLEOTIDE SEQUENCE</scope>
</reference>
<keyword evidence="2" id="KW-1185">Reference proteome</keyword>
<name>A0A8S4R3S4_9NEOP</name>
<gene>
    <name evidence="1" type="primary">jg27426</name>
    <name evidence="1" type="ORF">PAEG_LOCUS8073</name>
</gene>
<organism evidence="1 2">
    <name type="scientific">Pararge aegeria aegeria</name>
    <dbReference type="NCBI Taxonomy" id="348720"/>
    <lineage>
        <taxon>Eukaryota</taxon>
        <taxon>Metazoa</taxon>
        <taxon>Ecdysozoa</taxon>
        <taxon>Arthropoda</taxon>
        <taxon>Hexapoda</taxon>
        <taxon>Insecta</taxon>
        <taxon>Pterygota</taxon>
        <taxon>Neoptera</taxon>
        <taxon>Endopterygota</taxon>
        <taxon>Lepidoptera</taxon>
        <taxon>Glossata</taxon>
        <taxon>Ditrysia</taxon>
        <taxon>Papilionoidea</taxon>
        <taxon>Nymphalidae</taxon>
        <taxon>Satyrinae</taxon>
        <taxon>Satyrini</taxon>
        <taxon>Parargina</taxon>
        <taxon>Pararge</taxon>
    </lineage>
</organism>
<comment type="caution">
    <text evidence="1">The sequence shown here is derived from an EMBL/GenBank/DDBJ whole genome shotgun (WGS) entry which is preliminary data.</text>
</comment>
<proteinExistence type="predicted"/>
<dbReference type="AlphaFoldDB" id="A0A8S4R3S4"/>
<evidence type="ECO:0000313" key="1">
    <source>
        <dbReference type="EMBL" id="CAH2227828.1"/>
    </source>
</evidence>
<accession>A0A8S4R3S4</accession>